<gene>
    <name evidence="1" type="ORF">ABIC55_003705</name>
</gene>
<dbReference type="EMBL" id="JBEPME010000006">
    <property type="protein sequence ID" value="MET3658587.1"/>
    <property type="molecule type" value="Genomic_DNA"/>
</dbReference>
<reference evidence="1 2" key="1">
    <citation type="submission" date="2024-06" db="EMBL/GenBank/DDBJ databases">
        <title>Sorghum-associated microbial communities from plants grown in Nebraska, USA.</title>
        <authorList>
            <person name="Schachtman D."/>
        </authorList>
    </citation>
    <scope>NUCLEOTIDE SEQUENCE [LARGE SCALE GENOMIC DNA]</scope>
    <source>
        <strain evidence="1 2">1288</strain>
    </source>
</reference>
<dbReference type="Proteomes" id="UP001549104">
    <property type="component" value="Unassembled WGS sequence"/>
</dbReference>
<organism evidence="1 2">
    <name type="scientific">Sporosarcina psychrophila</name>
    <name type="common">Bacillus psychrophilus</name>
    <dbReference type="NCBI Taxonomy" id="1476"/>
    <lineage>
        <taxon>Bacteria</taxon>
        <taxon>Bacillati</taxon>
        <taxon>Bacillota</taxon>
        <taxon>Bacilli</taxon>
        <taxon>Bacillales</taxon>
        <taxon>Caryophanaceae</taxon>
        <taxon>Sporosarcina</taxon>
    </lineage>
</organism>
<name>A0ABV2KBY2_SPOPS</name>
<keyword evidence="2" id="KW-1185">Reference proteome</keyword>
<comment type="caution">
    <text evidence="1">The sequence shown here is derived from an EMBL/GenBank/DDBJ whole genome shotgun (WGS) entry which is preliminary data.</text>
</comment>
<proteinExistence type="predicted"/>
<dbReference type="RefSeq" id="WP_354314274.1">
    <property type="nucleotide sequence ID" value="NZ_JBEPME010000006.1"/>
</dbReference>
<protein>
    <submittedName>
        <fullName evidence="1">Uncharacterized protein</fullName>
    </submittedName>
</protein>
<sequence>MTKVDMLDVLDIYEAAELTAYLIELYELFRGTDVSLLSDYVIDTMLEQEGHTYPDEYTRRNTDKYAVSFCVTDYDTTIVIDYESNVTVEYIADSTTEEVTIVKCDGKEFAVNVIDLND</sequence>
<evidence type="ECO:0000313" key="2">
    <source>
        <dbReference type="Proteomes" id="UP001549104"/>
    </source>
</evidence>
<accession>A0ABV2KBY2</accession>
<evidence type="ECO:0000313" key="1">
    <source>
        <dbReference type="EMBL" id="MET3658587.1"/>
    </source>
</evidence>